<feature type="domain" description="UBZ2-type" evidence="2">
    <location>
        <begin position="337"/>
        <end position="373"/>
    </location>
</feature>
<dbReference type="AlphaFoldDB" id="A0A401NMS3"/>
<dbReference type="PANTHER" id="PTHR37862">
    <property type="entry name" value="FANCONI ANEMIA CORE COMPLEX-ASSOCIATED PROTEIN 20"/>
    <property type="match status" value="1"/>
</dbReference>
<dbReference type="OrthoDB" id="10063431at2759"/>
<name>A0A401NMS3_SCYTO</name>
<feature type="region of interest" description="Disordered" evidence="1">
    <location>
        <begin position="16"/>
        <end position="53"/>
    </location>
</feature>
<proteinExistence type="predicted"/>
<protein>
    <recommendedName>
        <fullName evidence="2">UBZ2-type domain-containing protein</fullName>
    </recommendedName>
</protein>
<evidence type="ECO:0000313" key="3">
    <source>
        <dbReference type="EMBL" id="GCB62144.1"/>
    </source>
</evidence>
<dbReference type="GO" id="GO:0043130">
    <property type="term" value="F:ubiquitin binding"/>
    <property type="evidence" value="ECO:0007669"/>
    <property type="project" value="InterPro"/>
</dbReference>
<keyword evidence="4" id="KW-1185">Reference proteome</keyword>
<dbReference type="Proteomes" id="UP000288216">
    <property type="component" value="Unassembled WGS sequence"/>
</dbReference>
<evidence type="ECO:0000259" key="2">
    <source>
        <dbReference type="PROSITE" id="PS51906"/>
    </source>
</evidence>
<organism evidence="3 4">
    <name type="scientific">Scyliorhinus torazame</name>
    <name type="common">Cloudy catshark</name>
    <name type="synonym">Catulus torazame</name>
    <dbReference type="NCBI Taxonomy" id="75743"/>
    <lineage>
        <taxon>Eukaryota</taxon>
        <taxon>Metazoa</taxon>
        <taxon>Chordata</taxon>
        <taxon>Craniata</taxon>
        <taxon>Vertebrata</taxon>
        <taxon>Chondrichthyes</taxon>
        <taxon>Elasmobranchii</taxon>
        <taxon>Galeomorphii</taxon>
        <taxon>Galeoidea</taxon>
        <taxon>Carcharhiniformes</taxon>
        <taxon>Scyliorhinidae</taxon>
        <taxon>Scyliorhinus</taxon>
    </lineage>
</organism>
<accession>A0A401NMS3</accession>
<gene>
    <name evidence="3" type="ORF">scyTo_0004203</name>
</gene>
<sequence length="373" mass="41484">MAEEKKLKLKRKRITVQPGREPNAKPRLTDVCHVAEESGTDPPREEPGTEGEELPLAVSSWLNGDDLNETDHIWALFIKSVFPGMEGSGWKTVSVPDFPSSPEKILKSTEPATTKITSAGKAIVTWIPFPLACKAMTLEVKHQSRLFSGWGDDAFRNGEMVDTTEPKVTRSQLSLSDKVQDEGILSSVDVTKSLEFTKGNVKSEDIFGVDPTVFATEPATSKNDKYYPVDERHGRGHMPVDVSHYSVAPLQRNKREPKQSMLELQSNLKNCKEKTKEHKMARREAMCAEKDNVDNIIVECHDHSFTVGGLCTTNKMNTEDVVDKGRPDLQVEGELDLESCPMCLVPFPAGFTVLEVDSHLAKCLSESTEDVIW</sequence>
<dbReference type="PROSITE" id="PS51906">
    <property type="entry name" value="ZF_UBZ2"/>
    <property type="match status" value="1"/>
</dbReference>
<dbReference type="GO" id="GO:0043240">
    <property type="term" value="C:Fanconi anaemia nuclear complex"/>
    <property type="evidence" value="ECO:0007669"/>
    <property type="project" value="TreeGrafter"/>
</dbReference>
<dbReference type="Pfam" id="PF15750">
    <property type="entry name" value="UBZ_FAAP20"/>
    <property type="match status" value="1"/>
</dbReference>
<dbReference type="InterPro" id="IPR052689">
    <property type="entry name" value="FA_core_complex_assoc"/>
</dbReference>
<evidence type="ECO:0000256" key="1">
    <source>
        <dbReference type="SAM" id="MobiDB-lite"/>
    </source>
</evidence>
<dbReference type="OMA" id="SWFEKED"/>
<dbReference type="PANTHER" id="PTHR37862:SF1">
    <property type="entry name" value="FANCONI ANEMIA CORE COMPLEX-ASSOCIATED PROTEIN 20"/>
    <property type="match status" value="1"/>
</dbReference>
<evidence type="ECO:0000313" key="4">
    <source>
        <dbReference type="Proteomes" id="UP000288216"/>
    </source>
</evidence>
<reference evidence="3 4" key="1">
    <citation type="journal article" date="2018" name="Nat. Ecol. Evol.">
        <title>Shark genomes provide insights into elasmobranch evolution and the origin of vertebrates.</title>
        <authorList>
            <person name="Hara Y"/>
            <person name="Yamaguchi K"/>
            <person name="Onimaru K"/>
            <person name="Kadota M"/>
            <person name="Koyanagi M"/>
            <person name="Keeley SD"/>
            <person name="Tatsumi K"/>
            <person name="Tanaka K"/>
            <person name="Motone F"/>
            <person name="Kageyama Y"/>
            <person name="Nozu R"/>
            <person name="Adachi N"/>
            <person name="Nishimura O"/>
            <person name="Nakagawa R"/>
            <person name="Tanegashima C"/>
            <person name="Kiyatake I"/>
            <person name="Matsumoto R"/>
            <person name="Murakumo K"/>
            <person name="Nishida K"/>
            <person name="Terakita A"/>
            <person name="Kuratani S"/>
            <person name="Sato K"/>
            <person name="Hyodo S Kuraku.S."/>
        </authorList>
    </citation>
    <scope>NUCLEOTIDE SEQUENCE [LARGE SCALE GENOMIC DNA]</scope>
</reference>
<dbReference type="InterPro" id="IPR031490">
    <property type="entry name" value="UBZ2_FAAP20"/>
</dbReference>
<feature type="compositionally biased region" description="Basic and acidic residues" evidence="1">
    <location>
        <begin position="22"/>
        <end position="47"/>
    </location>
</feature>
<dbReference type="STRING" id="75743.A0A401NMS3"/>
<comment type="caution">
    <text evidence="3">The sequence shown here is derived from an EMBL/GenBank/DDBJ whole genome shotgun (WGS) entry which is preliminary data.</text>
</comment>
<dbReference type="EMBL" id="BFAA01001229">
    <property type="protein sequence ID" value="GCB62144.1"/>
    <property type="molecule type" value="Genomic_DNA"/>
</dbReference>